<keyword evidence="1" id="KW-0175">Coiled coil</keyword>
<sequence>MQICVVFEAMFENSDDYDFSPAESSKLASLFGTSALSDSSFNSSLKYTAPKQPSPSNSKENESLKTKPKPQTRVVLAKVVTLWKLENKEYKALGKHGLAIIGSEDLKIHEIIAYKEKNNVILKTKLTSDFQFHIQKDNFSSFYDNDSNNWLIKFDNEDQKEFSNVIEKCGAQTVPSIDQDSEKINEPSAKPDLLPKQTKIAETKTDDHSDSSGSLKRSNILNRMARMGQQILPRNSVRNTSTDISDTEPEEDKNERKFTRKLKHTMPERILPKKSPDIEKQIVPVSDFSVENTPSAFTPSVNSDILSHYILSQNTELKMHLAQMTAKLDSFFMGNSKTPSTPPDTMAQSKIKALQLKLENLEAYLKDYEKKYMRLEIKYEDLGRKDNDKSEKLEEELSVLRRQLFELEKQLEGFEAMKKSLEHCERCIDVKNKQIEDQKHELQKLKELNVGSENQQATIDSLNKIIDELKEKLRASEEHEVRIEKQKTEETVGLRSNTIKTNMNEMYTSILENLDRDKTYSYAEVQNTVARYLKRTTFKIIEDLSGIDKSNVVLDTENVKLEN</sequence>
<feature type="coiled-coil region" evidence="1">
    <location>
        <begin position="351"/>
        <end position="489"/>
    </location>
</feature>
<protein>
    <submittedName>
        <fullName evidence="3">Uncharacterized protein</fullName>
    </submittedName>
</protein>
<evidence type="ECO:0000313" key="4">
    <source>
        <dbReference type="Proteomes" id="UP001153737"/>
    </source>
</evidence>
<dbReference type="PANTHER" id="PTHR44927">
    <property type="entry name" value="FK506-BINDING PROTEIN 15"/>
    <property type="match status" value="1"/>
</dbReference>
<dbReference type="Proteomes" id="UP001153737">
    <property type="component" value="Chromosome 16"/>
</dbReference>
<feature type="compositionally biased region" description="Basic and acidic residues" evidence="2">
    <location>
        <begin position="199"/>
        <end position="210"/>
    </location>
</feature>
<organism evidence="3 4">
    <name type="scientific">Phaedon cochleariae</name>
    <name type="common">Mustard beetle</name>
    <dbReference type="NCBI Taxonomy" id="80249"/>
    <lineage>
        <taxon>Eukaryota</taxon>
        <taxon>Metazoa</taxon>
        <taxon>Ecdysozoa</taxon>
        <taxon>Arthropoda</taxon>
        <taxon>Hexapoda</taxon>
        <taxon>Insecta</taxon>
        <taxon>Pterygota</taxon>
        <taxon>Neoptera</taxon>
        <taxon>Endopterygota</taxon>
        <taxon>Coleoptera</taxon>
        <taxon>Polyphaga</taxon>
        <taxon>Cucujiformia</taxon>
        <taxon>Chrysomeloidea</taxon>
        <taxon>Chrysomelidae</taxon>
        <taxon>Chrysomelinae</taxon>
        <taxon>Chrysomelini</taxon>
        <taxon>Phaedon</taxon>
    </lineage>
</organism>
<dbReference type="OrthoDB" id="5842926at2759"/>
<evidence type="ECO:0000256" key="2">
    <source>
        <dbReference type="SAM" id="MobiDB-lite"/>
    </source>
</evidence>
<feature type="compositionally biased region" description="Polar residues" evidence="2">
    <location>
        <begin position="233"/>
        <end position="244"/>
    </location>
</feature>
<evidence type="ECO:0000256" key="1">
    <source>
        <dbReference type="SAM" id="Coils"/>
    </source>
</evidence>
<feature type="region of interest" description="Disordered" evidence="2">
    <location>
        <begin position="233"/>
        <end position="256"/>
    </location>
</feature>
<name>A0A9P0GSQ0_PHACE</name>
<feature type="region of interest" description="Disordered" evidence="2">
    <location>
        <begin position="39"/>
        <end position="69"/>
    </location>
</feature>
<gene>
    <name evidence="3" type="ORF">PHAECO_LOCUS5261</name>
</gene>
<proteinExistence type="predicted"/>
<dbReference type="AlphaFoldDB" id="A0A9P0GSQ0"/>
<reference evidence="3" key="1">
    <citation type="submission" date="2022-01" db="EMBL/GenBank/DDBJ databases">
        <authorList>
            <person name="King R."/>
        </authorList>
    </citation>
    <scope>NUCLEOTIDE SEQUENCE</scope>
</reference>
<reference evidence="3" key="2">
    <citation type="submission" date="2022-10" db="EMBL/GenBank/DDBJ databases">
        <authorList>
            <consortium name="ENA_rothamsted_submissions"/>
            <consortium name="culmorum"/>
            <person name="King R."/>
        </authorList>
    </citation>
    <scope>NUCLEOTIDE SEQUENCE</scope>
</reference>
<accession>A0A9P0GSQ0</accession>
<feature type="region of interest" description="Disordered" evidence="2">
    <location>
        <begin position="173"/>
        <end position="218"/>
    </location>
</feature>
<keyword evidence="4" id="KW-1185">Reference proteome</keyword>
<evidence type="ECO:0000313" key="3">
    <source>
        <dbReference type="EMBL" id="CAH1154774.1"/>
    </source>
</evidence>
<dbReference type="EMBL" id="OU896722">
    <property type="protein sequence ID" value="CAH1154774.1"/>
    <property type="molecule type" value="Genomic_DNA"/>
</dbReference>
<dbReference type="PANTHER" id="PTHR44927:SF1">
    <property type="entry name" value="FK506-BINDING PROTEIN 15"/>
    <property type="match status" value="1"/>
</dbReference>